<keyword evidence="20" id="KW-1185">Reference proteome</keyword>
<dbReference type="OrthoDB" id="1701437at2759"/>
<evidence type="ECO:0000256" key="13">
    <source>
        <dbReference type="ARBA" id="ARBA00023136"/>
    </source>
</evidence>
<keyword evidence="7" id="KW-0677">Repeat</keyword>
<dbReference type="AlphaFoldDB" id="A0A6H5I801"/>
<feature type="repeat" description="ANK" evidence="15">
    <location>
        <begin position="197"/>
        <end position="229"/>
    </location>
</feature>
<keyword evidence="9" id="KW-0862">Zinc</keyword>
<accession>A0A6H5I801</accession>
<evidence type="ECO:0000313" key="19">
    <source>
        <dbReference type="EMBL" id="CAB0032583.1"/>
    </source>
</evidence>
<dbReference type="SUPFAM" id="SSF48403">
    <property type="entry name" value="Ankyrin repeat"/>
    <property type="match status" value="1"/>
</dbReference>
<comment type="subcellular location">
    <subcellularLocation>
        <location evidence="1">Peroxisome membrane</location>
        <topology evidence="1">Multi-pass membrane protein</topology>
    </subcellularLocation>
</comment>
<keyword evidence="6" id="KW-0479">Metal-binding</keyword>
<keyword evidence="11 17" id="KW-1133">Transmembrane helix</keyword>
<evidence type="ECO:0000256" key="11">
    <source>
        <dbReference type="ARBA" id="ARBA00022989"/>
    </source>
</evidence>
<feature type="domain" description="Pex N-terminal" evidence="18">
    <location>
        <begin position="425"/>
        <end position="485"/>
    </location>
</feature>
<keyword evidence="14" id="KW-0576">Peroxisome</keyword>
<proteinExistence type="inferred from homology"/>
<evidence type="ECO:0000256" key="8">
    <source>
        <dbReference type="ARBA" id="ARBA00022771"/>
    </source>
</evidence>
<dbReference type="InterPro" id="IPR050745">
    <property type="entry name" value="Multifunctional_regulatory"/>
</dbReference>
<organism evidence="19 20">
    <name type="scientific">Trichogramma brassicae</name>
    <dbReference type="NCBI Taxonomy" id="86971"/>
    <lineage>
        <taxon>Eukaryota</taxon>
        <taxon>Metazoa</taxon>
        <taxon>Ecdysozoa</taxon>
        <taxon>Arthropoda</taxon>
        <taxon>Hexapoda</taxon>
        <taxon>Insecta</taxon>
        <taxon>Pterygota</taxon>
        <taxon>Neoptera</taxon>
        <taxon>Endopterygota</taxon>
        <taxon>Hymenoptera</taxon>
        <taxon>Apocrita</taxon>
        <taxon>Proctotrupomorpha</taxon>
        <taxon>Chalcidoidea</taxon>
        <taxon>Trichogrammatidae</taxon>
        <taxon>Trichogramma</taxon>
    </lineage>
</organism>
<keyword evidence="8" id="KW-0863">Zinc-finger</keyword>
<keyword evidence="4" id="KW-0813">Transport</keyword>
<evidence type="ECO:0000256" key="7">
    <source>
        <dbReference type="ARBA" id="ARBA00022737"/>
    </source>
</evidence>
<comment type="similarity">
    <text evidence="3">Belongs to the pex2/pex10/pex12 family.</text>
</comment>
<dbReference type="PANTHER" id="PTHR24189">
    <property type="entry name" value="MYOTROPHIN"/>
    <property type="match status" value="1"/>
</dbReference>
<evidence type="ECO:0000256" key="16">
    <source>
        <dbReference type="SAM" id="MobiDB-lite"/>
    </source>
</evidence>
<dbReference type="InterPro" id="IPR006845">
    <property type="entry name" value="Pex_N"/>
</dbReference>
<dbReference type="Gene3D" id="1.25.40.20">
    <property type="entry name" value="Ankyrin repeat-containing domain"/>
    <property type="match status" value="1"/>
</dbReference>
<evidence type="ECO:0000256" key="5">
    <source>
        <dbReference type="ARBA" id="ARBA00022692"/>
    </source>
</evidence>
<dbReference type="Proteomes" id="UP000479190">
    <property type="component" value="Unassembled WGS sequence"/>
</dbReference>
<sequence length="531" mass="61708">MRIPVTLYYVHLRRASMYNTTIIDAVRTFDSRARVSYYYDVLQYARRRRLILYTMYLYINDDKCACVLCYHSHRKIFANFSYIQTSTFINERSIYSFSFLTNQRNTSHVYMYQIIFTSDQRSTNNEQRTTTTTNNNAQRRVARHADNDRRLLYTDTDLHTNTLHRLLLLEILLLFFLAIMLGYHLFKIYDMNYTNEDGYSHFHVACEFSIVEAVRRFLELGQDPDVVDSDISPLQKALWCNRGEVAELLLRGGANPNKYTTTSLHILISSPMNNGAFAERFFKITKEMNQLVDVNVKNENNPWCCTPLESAVASLLPNVVDLLLDNGADLSSFVFPPESFIDTRISRRDRSKFVKLRLASGALGIVECFQKRGYELNHSCVLAIMKLFAKYEWFDKSSALEKPWCDDEEFMSKAKEIVIDAVQLDHEIYKVLRTQLDEITKYFAPGKIVEWKPEIDALVKYLIWNYSLNANSTTFGQQLLSLSQYVREIQVVAHVRARIADGGGIDRRDVARTDRGARQRARHAAAQRREG</sequence>
<dbReference type="InterPro" id="IPR002110">
    <property type="entry name" value="Ankyrin_rpt"/>
</dbReference>
<gene>
    <name evidence="19" type="ORF">TBRA_LOCUS4514</name>
</gene>
<dbReference type="GO" id="GO:0005778">
    <property type="term" value="C:peroxisomal membrane"/>
    <property type="evidence" value="ECO:0007669"/>
    <property type="project" value="UniProtKB-SubCell"/>
</dbReference>
<evidence type="ECO:0000256" key="10">
    <source>
        <dbReference type="ARBA" id="ARBA00022927"/>
    </source>
</evidence>
<evidence type="ECO:0000256" key="3">
    <source>
        <dbReference type="ARBA" id="ARBA00008704"/>
    </source>
</evidence>
<reference evidence="19 20" key="1">
    <citation type="submission" date="2020-02" db="EMBL/GenBank/DDBJ databases">
        <authorList>
            <person name="Ferguson B K."/>
        </authorList>
    </citation>
    <scope>NUCLEOTIDE SEQUENCE [LARGE SCALE GENOMIC DNA]</scope>
</reference>
<evidence type="ECO:0000256" key="4">
    <source>
        <dbReference type="ARBA" id="ARBA00022448"/>
    </source>
</evidence>
<evidence type="ECO:0000256" key="14">
    <source>
        <dbReference type="ARBA" id="ARBA00023140"/>
    </source>
</evidence>
<evidence type="ECO:0000259" key="18">
    <source>
        <dbReference type="Pfam" id="PF04757"/>
    </source>
</evidence>
<feature type="region of interest" description="Disordered" evidence="16">
    <location>
        <begin position="510"/>
        <end position="531"/>
    </location>
</feature>
<keyword evidence="12 15" id="KW-0040">ANK repeat</keyword>
<evidence type="ECO:0000256" key="6">
    <source>
        <dbReference type="ARBA" id="ARBA00022723"/>
    </source>
</evidence>
<dbReference type="Pfam" id="PF04757">
    <property type="entry name" value="Pex2_Pex12"/>
    <property type="match status" value="1"/>
</dbReference>
<evidence type="ECO:0000256" key="17">
    <source>
        <dbReference type="SAM" id="Phobius"/>
    </source>
</evidence>
<evidence type="ECO:0000256" key="12">
    <source>
        <dbReference type="ARBA" id="ARBA00023043"/>
    </source>
</evidence>
<feature type="transmembrane region" description="Helical" evidence="17">
    <location>
        <begin position="166"/>
        <end position="186"/>
    </location>
</feature>
<evidence type="ECO:0000256" key="15">
    <source>
        <dbReference type="PROSITE-ProRule" id="PRU00023"/>
    </source>
</evidence>
<dbReference type="GO" id="GO:0008270">
    <property type="term" value="F:zinc ion binding"/>
    <property type="evidence" value="ECO:0007669"/>
    <property type="project" value="UniProtKB-KW"/>
</dbReference>
<dbReference type="PROSITE" id="PS50088">
    <property type="entry name" value="ANK_REPEAT"/>
    <property type="match status" value="1"/>
</dbReference>
<evidence type="ECO:0000256" key="1">
    <source>
        <dbReference type="ARBA" id="ARBA00004585"/>
    </source>
</evidence>
<dbReference type="EMBL" id="CADCXV010000683">
    <property type="protein sequence ID" value="CAB0032583.1"/>
    <property type="molecule type" value="Genomic_DNA"/>
</dbReference>
<dbReference type="Pfam" id="PF12796">
    <property type="entry name" value="Ank_2"/>
    <property type="match status" value="1"/>
</dbReference>
<dbReference type="SMART" id="SM00248">
    <property type="entry name" value="ANK"/>
    <property type="match status" value="3"/>
</dbReference>
<protein>
    <recommendedName>
        <fullName evidence="18">Pex N-terminal domain-containing protein</fullName>
    </recommendedName>
</protein>
<keyword evidence="13 17" id="KW-0472">Membrane</keyword>
<feature type="compositionally biased region" description="Basic residues" evidence="16">
    <location>
        <begin position="518"/>
        <end position="531"/>
    </location>
</feature>
<evidence type="ECO:0000256" key="9">
    <source>
        <dbReference type="ARBA" id="ARBA00022833"/>
    </source>
</evidence>
<evidence type="ECO:0000256" key="2">
    <source>
        <dbReference type="ARBA" id="ARBA00004906"/>
    </source>
</evidence>
<keyword evidence="10" id="KW-0653">Protein transport</keyword>
<name>A0A6H5I801_9HYME</name>
<dbReference type="InterPro" id="IPR036770">
    <property type="entry name" value="Ankyrin_rpt-contain_sf"/>
</dbReference>
<comment type="pathway">
    <text evidence="2">Protein modification; protein ubiquitination.</text>
</comment>
<evidence type="ECO:0000313" key="20">
    <source>
        <dbReference type="Proteomes" id="UP000479190"/>
    </source>
</evidence>
<keyword evidence="5 17" id="KW-0812">Transmembrane</keyword>
<dbReference type="GO" id="GO:0015031">
    <property type="term" value="P:protein transport"/>
    <property type="evidence" value="ECO:0007669"/>
    <property type="project" value="UniProtKB-KW"/>
</dbReference>